<dbReference type="EMBL" id="UINC01017950">
    <property type="protein sequence ID" value="SVA74951.1"/>
    <property type="molecule type" value="Genomic_DNA"/>
</dbReference>
<gene>
    <name evidence="1" type="ORF">METZ01_LOCUS127805</name>
</gene>
<reference evidence="1" key="1">
    <citation type="submission" date="2018-05" db="EMBL/GenBank/DDBJ databases">
        <authorList>
            <person name="Lanie J.A."/>
            <person name="Ng W.-L."/>
            <person name="Kazmierczak K.M."/>
            <person name="Andrzejewski T.M."/>
            <person name="Davidsen T.M."/>
            <person name="Wayne K.J."/>
            <person name="Tettelin H."/>
            <person name="Glass J.I."/>
            <person name="Rusch D."/>
            <person name="Podicherti R."/>
            <person name="Tsui H.-C.T."/>
            <person name="Winkler M.E."/>
        </authorList>
    </citation>
    <scope>NUCLEOTIDE SEQUENCE</scope>
</reference>
<sequence>MIQDRAIDPNKAVIADGTAMKHHFVTYSDHFTDG</sequence>
<protein>
    <submittedName>
        <fullName evidence="1">Uncharacterized protein</fullName>
    </submittedName>
</protein>
<organism evidence="1">
    <name type="scientific">marine metagenome</name>
    <dbReference type="NCBI Taxonomy" id="408172"/>
    <lineage>
        <taxon>unclassified sequences</taxon>
        <taxon>metagenomes</taxon>
        <taxon>ecological metagenomes</taxon>
    </lineage>
</organism>
<dbReference type="AlphaFoldDB" id="A0A381YEE2"/>
<accession>A0A381YEE2</accession>
<name>A0A381YEE2_9ZZZZ</name>
<evidence type="ECO:0000313" key="1">
    <source>
        <dbReference type="EMBL" id="SVA74951.1"/>
    </source>
</evidence>
<proteinExistence type="predicted"/>